<dbReference type="STRING" id="1514105.AOC36_05850"/>
<dbReference type="RefSeq" id="WP_067632384.1">
    <property type="nucleotide sequence ID" value="NZ_CP013213.1"/>
</dbReference>
<comment type="function">
    <text evidence="6">Has oligopeptidase activity and degrades a variety of small bioactive peptides.</text>
</comment>
<dbReference type="GO" id="GO:0006508">
    <property type="term" value="P:proteolysis"/>
    <property type="evidence" value="ECO:0007669"/>
    <property type="project" value="UniProtKB-KW"/>
</dbReference>
<dbReference type="GO" id="GO:0046872">
    <property type="term" value="F:metal ion binding"/>
    <property type="evidence" value="ECO:0007669"/>
    <property type="project" value="UniProtKB-UniRule"/>
</dbReference>
<keyword evidence="3 6" id="KW-0378">Hydrolase</keyword>
<dbReference type="InterPro" id="IPR034009">
    <property type="entry name" value="M3B_PepF_4"/>
</dbReference>
<dbReference type="Gene3D" id="1.20.140.70">
    <property type="entry name" value="Oligopeptidase f, N-terminal domain"/>
    <property type="match status" value="1"/>
</dbReference>
<evidence type="ECO:0000256" key="1">
    <source>
        <dbReference type="ARBA" id="ARBA00022670"/>
    </source>
</evidence>
<evidence type="ECO:0000256" key="4">
    <source>
        <dbReference type="ARBA" id="ARBA00022833"/>
    </source>
</evidence>
<keyword evidence="2 6" id="KW-0479">Metal-binding</keyword>
<dbReference type="Pfam" id="PF01432">
    <property type="entry name" value="Peptidase_M3"/>
    <property type="match status" value="1"/>
</dbReference>
<evidence type="ECO:0000256" key="3">
    <source>
        <dbReference type="ARBA" id="ARBA00022801"/>
    </source>
</evidence>
<accession>A0A0X8GZW5</accession>
<sequence length="602" mass="69156">MTKTIYHRSQVDQNITWDLTAIFKTEADFEAAIPALIDAVDTLKSTYQGTLKNYDAIYNCLKDYEAIQKQMDHIFTYASLKSSEDSTDPVNQNRSSATMMKVSSIFPKLNFVEDELRKLDESVLNEVIAQDPHYARYLGLILKNKANTPSEDVVNALSVLKNTFDGPYDSYQMNKLVDMDFGTFEANGKTYPNSYGLFEDEWETDNDMNVRHAAFDSFYSTLAKHQNTVASVYSTHVLTEKALGQLSNFDNTIDSLLFDQEVTRDMYDRQIDLIMTHLAPHMRKYAKLLKRVHNLDTMTYKDLKLVVDPEFEPSITIEESKKYLNGALARFGDDYLEIVKRAFDERWIDFPQNKGKSTGAFCSTPYGVHPYVLISWTEKMNEVFVLAHELGHAGHFYLSGEAQTIINTRPSLYIIEAPSTMNELMMVDYLMNTVEDKRMKRWVLSTIIARTYYHNFVTHLLEAAYQREVYLRADNNEPINAHSLNAIKRQVLETFWGNDVEISENSELTWMRQPHYYMGLYPYTYSAGLTLATCANRKIANDELPIEKWKDLLKAGGTKNPIDLAKMVDVDLTTEQPLMQTIDYIGSIIDEIIALTDELENA</sequence>
<keyword evidence="9" id="KW-1185">Reference proteome</keyword>
<evidence type="ECO:0000313" key="9">
    <source>
        <dbReference type="Proteomes" id="UP000063781"/>
    </source>
</evidence>
<gene>
    <name evidence="8" type="ORF">AOC36_05850</name>
</gene>
<evidence type="ECO:0000256" key="2">
    <source>
        <dbReference type="ARBA" id="ARBA00022723"/>
    </source>
</evidence>
<evidence type="ECO:0000256" key="5">
    <source>
        <dbReference type="ARBA" id="ARBA00023049"/>
    </source>
</evidence>
<evidence type="ECO:0000259" key="7">
    <source>
        <dbReference type="Pfam" id="PF01432"/>
    </source>
</evidence>
<protein>
    <recommendedName>
        <fullName evidence="6">Oligopeptidase F</fullName>
        <ecNumber evidence="6">3.4.24.-</ecNumber>
    </recommendedName>
</protein>
<dbReference type="GO" id="GO:0004222">
    <property type="term" value="F:metalloendopeptidase activity"/>
    <property type="evidence" value="ECO:0007669"/>
    <property type="project" value="UniProtKB-UniRule"/>
</dbReference>
<dbReference type="Proteomes" id="UP000063781">
    <property type="component" value="Chromosome"/>
</dbReference>
<dbReference type="OrthoDB" id="9766487at2"/>
<feature type="domain" description="Peptidase M3A/M3B catalytic" evidence="7">
    <location>
        <begin position="206"/>
        <end position="582"/>
    </location>
</feature>
<dbReference type="CDD" id="cd09609">
    <property type="entry name" value="M3B_PepF"/>
    <property type="match status" value="1"/>
</dbReference>
<dbReference type="SUPFAM" id="SSF55486">
    <property type="entry name" value="Metalloproteases ('zincins'), catalytic domain"/>
    <property type="match status" value="1"/>
</dbReference>
<keyword evidence="4 6" id="KW-0862">Zinc</keyword>
<keyword evidence="5 6" id="KW-0482">Metalloprotease</keyword>
<proteinExistence type="inferred from homology"/>
<dbReference type="EMBL" id="CP013213">
    <property type="protein sequence ID" value="AMC93520.1"/>
    <property type="molecule type" value="Genomic_DNA"/>
</dbReference>
<reference evidence="8 9" key="1">
    <citation type="submission" date="2015-10" db="EMBL/GenBank/DDBJ databases">
        <title>Erysipelothrix larvae sp. LV19 isolated from the larval gut of the rhinoceros beetle, Trypoxylus dichotomus.</title>
        <authorList>
            <person name="Lim S."/>
            <person name="Kim B.-C."/>
        </authorList>
    </citation>
    <scope>NUCLEOTIDE SEQUENCE [LARGE SCALE GENOMIC DNA]</scope>
    <source>
        <strain evidence="8 9">LV19</strain>
    </source>
</reference>
<dbReference type="InterPro" id="IPR004438">
    <property type="entry name" value="Peptidase_M3B"/>
</dbReference>
<comment type="cofactor">
    <cofactor evidence="6">
        <name>Zn(2+)</name>
        <dbReference type="ChEBI" id="CHEBI:29105"/>
    </cofactor>
    <text evidence="6">Binds 1 zinc ion.</text>
</comment>
<keyword evidence="1 6" id="KW-0645">Protease</keyword>
<dbReference type="KEGG" id="erl:AOC36_05850"/>
<dbReference type="InterPro" id="IPR001567">
    <property type="entry name" value="Pept_M3A_M3B_dom"/>
</dbReference>
<dbReference type="EC" id="3.4.24.-" evidence="6"/>
<organism evidence="8 9">
    <name type="scientific">Erysipelothrix larvae</name>
    <dbReference type="NCBI Taxonomy" id="1514105"/>
    <lineage>
        <taxon>Bacteria</taxon>
        <taxon>Bacillati</taxon>
        <taxon>Bacillota</taxon>
        <taxon>Erysipelotrichia</taxon>
        <taxon>Erysipelotrichales</taxon>
        <taxon>Erysipelotrichaceae</taxon>
        <taxon>Erysipelothrix</taxon>
    </lineage>
</organism>
<dbReference type="NCBIfam" id="TIGR00181">
    <property type="entry name" value="pepF"/>
    <property type="match status" value="1"/>
</dbReference>
<evidence type="ECO:0000313" key="8">
    <source>
        <dbReference type="EMBL" id="AMC93520.1"/>
    </source>
</evidence>
<dbReference type="Gene3D" id="1.10.1370.20">
    <property type="entry name" value="Oligoendopeptidase f, C-terminal domain"/>
    <property type="match status" value="1"/>
</dbReference>
<evidence type="ECO:0000256" key="6">
    <source>
        <dbReference type="RuleBase" id="RU368091"/>
    </source>
</evidence>
<dbReference type="AlphaFoldDB" id="A0A0X8GZW5"/>
<comment type="similarity">
    <text evidence="6">Belongs to the peptidase M3B family.</text>
</comment>
<name>A0A0X8GZW5_9FIRM</name>
<dbReference type="InterPro" id="IPR042088">
    <property type="entry name" value="OligoPept_F_C"/>
</dbReference>